<dbReference type="Proteomes" id="UP000886595">
    <property type="component" value="Unassembled WGS sequence"/>
</dbReference>
<organism evidence="3 4">
    <name type="scientific">Brassica carinata</name>
    <name type="common">Ethiopian mustard</name>
    <name type="synonym">Abyssinian cabbage</name>
    <dbReference type="NCBI Taxonomy" id="52824"/>
    <lineage>
        <taxon>Eukaryota</taxon>
        <taxon>Viridiplantae</taxon>
        <taxon>Streptophyta</taxon>
        <taxon>Embryophyta</taxon>
        <taxon>Tracheophyta</taxon>
        <taxon>Spermatophyta</taxon>
        <taxon>Magnoliopsida</taxon>
        <taxon>eudicotyledons</taxon>
        <taxon>Gunneridae</taxon>
        <taxon>Pentapetalae</taxon>
        <taxon>rosids</taxon>
        <taxon>malvids</taxon>
        <taxon>Brassicales</taxon>
        <taxon>Brassicaceae</taxon>
        <taxon>Brassiceae</taxon>
        <taxon>Brassica</taxon>
    </lineage>
</organism>
<dbReference type="OrthoDB" id="1058954at2759"/>
<dbReference type="InterPro" id="IPR052929">
    <property type="entry name" value="RNase_H-like_EbsB-rel"/>
</dbReference>
<dbReference type="EMBL" id="JAAMPC010000009">
    <property type="protein sequence ID" value="KAG2294624.1"/>
    <property type="molecule type" value="Genomic_DNA"/>
</dbReference>
<reference evidence="3 4" key="1">
    <citation type="submission" date="2020-02" db="EMBL/GenBank/DDBJ databases">
        <authorList>
            <person name="Ma Q."/>
            <person name="Huang Y."/>
            <person name="Song X."/>
            <person name="Pei D."/>
        </authorList>
    </citation>
    <scope>NUCLEOTIDE SEQUENCE [LARGE SCALE GENOMIC DNA]</scope>
    <source>
        <strain evidence="3">Sxm20200214</strain>
        <tissue evidence="3">Leaf</tissue>
    </source>
</reference>
<dbReference type="PANTHER" id="PTHR47074">
    <property type="entry name" value="BNAC02G40300D PROTEIN"/>
    <property type="match status" value="1"/>
</dbReference>
<dbReference type="PANTHER" id="PTHR47074:SF11">
    <property type="entry name" value="REVERSE TRANSCRIPTASE-LIKE PROTEIN"/>
    <property type="match status" value="1"/>
</dbReference>
<dbReference type="InterPro" id="IPR002156">
    <property type="entry name" value="RNaseH_domain"/>
</dbReference>
<dbReference type="AlphaFoldDB" id="A0A8X7RZE7"/>
<dbReference type="Pfam" id="PF13966">
    <property type="entry name" value="zf-RVT"/>
    <property type="match status" value="1"/>
</dbReference>
<comment type="caution">
    <text evidence="3">The sequence shown here is derived from an EMBL/GenBank/DDBJ whole genome shotgun (WGS) entry which is preliminary data.</text>
</comment>
<dbReference type="GO" id="GO:0003676">
    <property type="term" value="F:nucleic acid binding"/>
    <property type="evidence" value="ECO:0007669"/>
    <property type="project" value="InterPro"/>
</dbReference>
<dbReference type="Pfam" id="PF13456">
    <property type="entry name" value="RVT_3"/>
    <property type="match status" value="1"/>
</dbReference>
<sequence>MTPKIKLLIWKIKHGALPVGEVLRARQIIPNSKCIRCDCSETIIHLFFHCEFARKVWELIPVSGGFNCDQVVNFDAAWKSALQATVLPPIGLADTSLAPWIISSIWTARNFLIFQKRQFSAQETMVKEICDAKEWKSAQSTLSPPTRNTIYPPIRHNYEFTCRSDAAWKKELNSGGVAWSFYNSSGERINSHSEPVAFMEHAIALQLGSVIFESDSLQLVAAIVGDSSFSEIHEILSDIRILSTAFVSISFRFIHRENLKFEDSIAKQALSRFVVTRFNQAI</sequence>
<name>A0A8X7RZE7_BRACI</name>
<feature type="domain" description="RNase H type-1" evidence="1">
    <location>
        <begin position="199"/>
        <end position="269"/>
    </location>
</feature>
<accession>A0A8X7RZE7</accession>
<evidence type="ECO:0008006" key="5">
    <source>
        <dbReference type="Google" id="ProtNLM"/>
    </source>
</evidence>
<keyword evidence="4" id="KW-1185">Reference proteome</keyword>
<evidence type="ECO:0000313" key="3">
    <source>
        <dbReference type="EMBL" id="KAG2294624.1"/>
    </source>
</evidence>
<evidence type="ECO:0000259" key="1">
    <source>
        <dbReference type="Pfam" id="PF13456"/>
    </source>
</evidence>
<feature type="domain" description="Reverse transcriptase zinc-binding" evidence="2">
    <location>
        <begin position="2"/>
        <end position="57"/>
    </location>
</feature>
<gene>
    <name evidence="3" type="ORF">Bca52824_041293</name>
</gene>
<dbReference type="GO" id="GO:0004523">
    <property type="term" value="F:RNA-DNA hybrid ribonuclease activity"/>
    <property type="evidence" value="ECO:0007669"/>
    <property type="project" value="InterPro"/>
</dbReference>
<protein>
    <recommendedName>
        <fullName evidence="5">Reverse transcriptase zinc-binding domain-containing protein</fullName>
    </recommendedName>
</protein>
<proteinExistence type="predicted"/>
<dbReference type="InterPro" id="IPR026960">
    <property type="entry name" value="RVT-Znf"/>
</dbReference>
<evidence type="ECO:0000313" key="4">
    <source>
        <dbReference type="Proteomes" id="UP000886595"/>
    </source>
</evidence>
<evidence type="ECO:0000259" key="2">
    <source>
        <dbReference type="Pfam" id="PF13966"/>
    </source>
</evidence>